<accession>A0AAG5DA13</accession>
<organism evidence="1 2">
    <name type="scientific">Anopheles atroparvus</name>
    <name type="common">European mosquito</name>
    <dbReference type="NCBI Taxonomy" id="41427"/>
    <lineage>
        <taxon>Eukaryota</taxon>
        <taxon>Metazoa</taxon>
        <taxon>Ecdysozoa</taxon>
        <taxon>Arthropoda</taxon>
        <taxon>Hexapoda</taxon>
        <taxon>Insecta</taxon>
        <taxon>Pterygota</taxon>
        <taxon>Neoptera</taxon>
        <taxon>Endopterygota</taxon>
        <taxon>Diptera</taxon>
        <taxon>Nematocera</taxon>
        <taxon>Culicoidea</taxon>
        <taxon>Culicidae</taxon>
        <taxon>Anophelinae</taxon>
        <taxon>Anopheles</taxon>
    </lineage>
</organism>
<proteinExistence type="predicted"/>
<reference evidence="1" key="1">
    <citation type="submission" date="2024-04" db="UniProtKB">
        <authorList>
            <consortium name="EnsemblMetazoa"/>
        </authorList>
    </citation>
    <scope>IDENTIFICATION</scope>
    <source>
        <strain evidence="1">EBRO</strain>
    </source>
</reference>
<protein>
    <submittedName>
        <fullName evidence="1">Uncharacterized protein</fullName>
    </submittedName>
</protein>
<dbReference type="Proteomes" id="UP000075880">
    <property type="component" value="Unassembled WGS sequence"/>
</dbReference>
<evidence type="ECO:0000313" key="1">
    <source>
        <dbReference type="EnsemblMetazoa" id="ENSAATROPP008082"/>
    </source>
</evidence>
<keyword evidence="2" id="KW-1185">Reference proteome</keyword>
<dbReference type="AlphaFoldDB" id="A0AAG5DA13"/>
<evidence type="ECO:0000313" key="2">
    <source>
        <dbReference type="Proteomes" id="UP000075880"/>
    </source>
</evidence>
<sequence>LSTKLQAILQPSSREIFEAIRATFLQVHWHSYHILCDVDTYVLISGKKGTPLRQKPLNPIILTLPTNFDLIYKKLAYISRSTKGVVLVLCNLKVARLIMAEAQ</sequence>
<dbReference type="EnsemblMetazoa" id="ENSAATROPT008949">
    <property type="protein sequence ID" value="ENSAATROPP008082"/>
    <property type="gene ID" value="ENSAATROPG007287"/>
</dbReference>
<name>A0AAG5DA13_ANOAO</name>